<keyword evidence="2" id="KW-0378">Hydrolase</keyword>
<feature type="domain" description="Endonuclease/exonuclease/phosphatase" evidence="4">
    <location>
        <begin position="33"/>
        <end position="310"/>
    </location>
</feature>
<name>A0A4Q7ZB45_9GAMM</name>
<dbReference type="PANTHER" id="PTHR16320">
    <property type="entry name" value="SPHINGOMYELINASE FAMILY MEMBER"/>
    <property type="match status" value="1"/>
</dbReference>
<dbReference type="InterPro" id="IPR005135">
    <property type="entry name" value="Endo/exonuclease/phosphatase"/>
</dbReference>
<dbReference type="GO" id="GO:0005576">
    <property type="term" value="C:extracellular region"/>
    <property type="evidence" value="ECO:0007669"/>
    <property type="project" value="InterPro"/>
</dbReference>
<dbReference type="NCBIfam" id="TIGR03395">
    <property type="entry name" value="sphingomy"/>
    <property type="match status" value="1"/>
</dbReference>
<evidence type="ECO:0000313" key="6">
    <source>
        <dbReference type="Proteomes" id="UP000292423"/>
    </source>
</evidence>
<dbReference type="AlphaFoldDB" id="A0A4Q7ZB45"/>
<dbReference type="SUPFAM" id="SSF56219">
    <property type="entry name" value="DNase I-like"/>
    <property type="match status" value="1"/>
</dbReference>
<feature type="signal peptide" evidence="3">
    <location>
        <begin position="1"/>
        <end position="23"/>
    </location>
</feature>
<dbReference type="OrthoDB" id="338539at2"/>
<gene>
    <name evidence="5" type="ORF">EV700_1418</name>
</gene>
<protein>
    <submittedName>
        <fullName evidence="5">SphH family hemolysin</fullName>
    </submittedName>
</protein>
<dbReference type="InterPro" id="IPR038772">
    <property type="entry name" value="Sph/SMPD2-like"/>
</dbReference>
<evidence type="ECO:0000256" key="2">
    <source>
        <dbReference type="ARBA" id="ARBA00022801"/>
    </source>
</evidence>
<dbReference type="GO" id="GO:0004767">
    <property type="term" value="F:sphingomyelin phosphodiesterase activity"/>
    <property type="evidence" value="ECO:0007669"/>
    <property type="project" value="InterPro"/>
</dbReference>
<dbReference type="EMBL" id="SHKX01000011">
    <property type="protein sequence ID" value="RZU47029.1"/>
    <property type="molecule type" value="Genomic_DNA"/>
</dbReference>
<dbReference type="CDD" id="cd09078">
    <property type="entry name" value="nSMase"/>
    <property type="match status" value="1"/>
</dbReference>
<feature type="chain" id="PRO_5020776306" evidence="3">
    <location>
        <begin position="24"/>
        <end position="504"/>
    </location>
</feature>
<reference evidence="5 6" key="1">
    <citation type="submission" date="2019-02" db="EMBL/GenBank/DDBJ databases">
        <title>Genomic Encyclopedia of Type Strains, Phase IV (KMG-IV): sequencing the most valuable type-strain genomes for metagenomic binning, comparative biology and taxonomic classification.</title>
        <authorList>
            <person name="Goeker M."/>
        </authorList>
    </citation>
    <scope>NUCLEOTIDE SEQUENCE [LARGE SCALE GENOMIC DNA]</scope>
    <source>
        <strain evidence="5 6">DSM 105135</strain>
    </source>
</reference>
<evidence type="ECO:0000259" key="4">
    <source>
        <dbReference type="Pfam" id="PF03372"/>
    </source>
</evidence>
<dbReference type="Gene3D" id="3.60.10.10">
    <property type="entry name" value="Endonuclease/exonuclease/phosphatase"/>
    <property type="match status" value="1"/>
</dbReference>
<dbReference type="InterPro" id="IPR036691">
    <property type="entry name" value="Endo/exonu/phosph_ase_sf"/>
</dbReference>
<evidence type="ECO:0000313" key="5">
    <source>
        <dbReference type="EMBL" id="RZU47029.1"/>
    </source>
</evidence>
<organism evidence="5 6">
    <name type="scientific">Fluviicoccus keumensis</name>
    <dbReference type="NCBI Taxonomy" id="1435465"/>
    <lineage>
        <taxon>Bacteria</taxon>
        <taxon>Pseudomonadati</taxon>
        <taxon>Pseudomonadota</taxon>
        <taxon>Gammaproteobacteria</taxon>
        <taxon>Moraxellales</taxon>
        <taxon>Moraxellaceae</taxon>
        <taxon>Fluviicoccus</taxon>
    </lineage>
</organism>
<sequence length="504" mass="55605">MKTTLTTGGLLLPLLLSPAIALADAYTDGLHVLTHNVYMLSTNLYPNWGQNVRASMIAQADYLKNQDVVILNEAFDNTASATLLNGLATQYPYQTPVLGRNTAGWNATLGAYSSMTPEDGGVAIVSKWPIEEKVQFVYNAGCGADALSNKGFVYVRINRNGQKYHIVGTHVQAQDSSCSAGQPEAVRRQQFTNIRYFLAGKGIPANEVVLIGGDMNVVRTSPEYASMLSTLDVNAPTAYVGVDYTWDPRTNGIANYNYPTAAREYLDYILVAKNYAQPSSWQNQARDVVSPRWEVSGGVERYQFKDYSDHYPVAAFAKADATTPTRSFKPVNARYGDVAIESTVNNLALRTGSSATAWITATGNSANLESRWQVRDFYYPQTGCLQTGDMIEIESRKYPGYLWNWWLGGGGGNYAYYPKQGDSSNRLRVENLSRAASECLQDGDLVAFRDTSTVSGSDYYLKRWESGSWANHLYLWSGSIGAAEKFRVKGVSAPVYQTFSNLLY</sequence>
<accession>A0A4Q7ZB45</accession>
<dbReference type="PANTHER" id="PTHR16320:SF23">
    <property type="entry name" value="SPHINGOMYELINASE C 1"/>
    <property type="match status" value="1"/>
</dbReference>
<keyword evidence="6" id="KW-1185">Reference proteome</keyword>
<dbReference type="Pfam" id="PF03372">
    <property type="entry name" value="Exo_endo_phos"/>
    <property type="match status" value="1"/>
</dbReference>
<proteinExistence type="predicted"/>
<comment type="caution">
    <text evidence="5">The sequence shown here is derived from an EMBL/GenBank/DDBJ whole genome shotgun (WGS) entry which is preliminary data.</text>
</comment>
<dbReference type="Proteomes" id="UP000292423">
    <property type="component" value="Unassembled WGS sequence"/>
</dbReference>
<evidence type="ECO:0000256" key="3">
    <source>
        <dbReference type="SAM" id="SignalP"/>
    </source>
</evidence>
<dbReference type="InterPro" id="IPR017766">
    <property type="entry name" value="Sphingomyelinase/PLipase_C"/>
</dbReference>
<dbReference type="RefSeq" id="WP_130412169.1">
    <property type="nucleotide sequence ID" value="NZ_SHKX01000011.1"/>
</dbReference>
<evidence type="ECO:0000256" key="1">
    <source>
        <dbReference type="ARBA" id="ARBA00022729"/>
    </source>
</evidence>
<keyword evidence="1 3" id="KW-0732">Signal</keyword>